<organism evidence="2 3">
    <name type="scientific">Lasiosphaeris hirsuta</name>
    <dbReference type="NCBI Taxonomy" id="260670"/>
    <lineage>
        <taxon>Eukaryota</taxon>
        <taxon>Fungi</taxon>
        <taxon>Dikarya</taxon>
        <taxon>Ascomycota</taxon>
        <taxon>Pezizomycotina</taxon>
        <taxon>Sordariomycetes</taxon>
        <taxon>Sordariomycetidae</taxon>
        <taxon>Sordariales</taxon>
        <taxon>Lasiosphaeriaceae</taxon>
        <taxon>Lasiosphaeris</taxon>
    </lineage>
</organism>
<dbReference type="EMBL" id="JAUKUA010000002">
    <property type="protein sequence ID" value="KAK0726133.1"/>
    <property type="molecule type" value="Genomic_DNA"/>
</dbReference>
<keyword evidence="3" id="KW-1185">Reference proteome</keyword>
<protein>
    <submittedName>
        <fullName evidence="2">Uncharacterized protein</fullName>
    </submittedName>
</protein>
<evidence type="ECO:0000256" key="1">
    <source>
        <dbReference type="SAM" id="SignalP"/>
    </source>
</evidence>
<gene>
    <name evidence="2" type="ORF">B0H67DRAFT_572391</name>
</gene>
<feature type="chain" id="PRO_5041404377" evidence="1">
    <location>
        <begin position="21"/>
        <end position="126"/>
    </location>
</feature>
<proteinExistence type="predicted"/>
<dbReference type="Proteomes" id="UP001172102">
    <property type="component" value="Unassembled WGS sequence"/>
</dbReference>
<sequence>MGFPTLSALFTGFAILVAHAAPAAESPDTALLDKRVGTDWSLKTYGAGSGTCSNPFTLYQGTATRGCRNLGSTATAINLVTDVDCVITVYSQPDCPRGSGTQYGPNVAQCVSQTSVRSFRVDCGVV</sequence>
<evidence type="ECO:0000313" key="2">
    <source>
        <dbReference type="EMBL" id="KAK0726133.1"/>
    </source>
</evidence>
<accession>A0AA40B1U4</accession>
<reference evidence="2" key="1">
    <citation type="submission" date="2023-06" db="EMBL/GenBank/DDBJ databases">
        <title>Genome-scale phylogeny and comparative genomics of the fungal order Sordariales.</title>
        <authorList>
            <consortium name="Lawrence Berkeley National Laboratory"/>
            <person name="Hensen N."/>
            <person name="Bonometti L."/>
            <person name="Westerberg I."/>
            <person name="Brannstrom I.O."/>
            <person name="Guillou S."/>
            <person name="Cros-Aarteil S."/>
            <person name="Calhoun S."/>
            <person name="Haridas S."/>
            <person name="Kuo A."/>
            <person name="Mondo S."/>
            <person name="Pangilinan J."/>
            <person name="Riley R."/>
            <person name="Labutti K."/>
            <person name="Andreopoulos B."/>
            <person name="Lipzen A."/>
            <person name="Chen C."/>
            <person name="Yanf M."/>
            <person name="Daum C."/>
            <person name="Ng V."/>
            <person name="Clum A."/>
            <person name="Steindorff A."/>
            <person name="Ohm R."/>
            <person name="Martin F."/>
            <person name="Silar P."/>
            <person name="Natvig D."/>
            <person name="Lalanne C."/>
            <person name="Gautier V."/>
            <person name="Ament-Velasquez S.L."/>
            <person name="Kruys A."/>
            <person name="Hutchinson M.I."/>
            <person name="Powell A.J."/>
            <person name="Barry K."/>
            <person name="Miller A.N."/>
            <person name="Grigoriev I.V."/>
            <person name="Debuchy R."/>
            <person name="Gladieux P."/>
            <person name="Thoren M.H."/>
            <person name="Johannesson H."/>
        </authorList>
    </citation>
    <scope>NUCLEOTIDE SEQUENCE</scope>
    <source>
        <strain evidence="2">SMH4607-1</strain>
    </source>
</reference>
<comment type="caution">
    <text evidence="2">The sequence shown here is derived from an EMBL/GenBank/DDBJ whole genome shotgun (WGS) entry which is preliminary data.</text>
</comment>
<keyword evidence="1" id="KW-0732">Signal</keyword>
<feature type="signal peptide" evidence="1">
    <location>
        <begin position="1"/>
        <end position="20"/>
    </location>
</feature>
<dbReference type="AlphaFoldDB" id="A0AA40B1U4"/>
<name>A0AA40B1U4_9PEZI</name>
<evidence type="ECO:0000313" key="3">
    <source>
        <dbReference type="Proteomes" id="UP001172102"/>
    </source>
</evidence>